<name>A0A9Q1H737_HOLLE</name>
<evidence type="ECO:0000313" key="2">
    <source>
        <dbReference type="EMBL" id="KAJ8034830.1"/>
    </source>
</evidence>
<keyword evidence="1" id="KW-1133">Transmembrane helix</keyword>
<accession>A0A9Q1H737</accession>
<feature type="transmembrane region" description="Helical" evidence="1">
    <location>
        <begin position="55"/>
        <end position="74"/>
    </location>
</feature>
<gene>
    <name evidence="2" type="ORF">HOLleu_21835</name>
</gene>
<proteinExistence type="predicted"/>
<protein>
    <submittedName>
        <fullName evidence="2">Uncharacterized protein</fullName>
    </submittedName>
</protein>
<sequence length="104" mass="11831">MPAIAQRTGLQTFSEDLRGTCPLIGKRIAMVNEAAQRLLSGCTQDVIDNKTSIEWCVKVICDLVIGLFVILITLKYDWLSTFRNPEMIPMKRFHSSWVCVSHLF</sequence>
<organism evidence="2 3">
    <name type="scientific">Holothuria leucospilota</name>
    <name type="common">Black long sea cucumber</name>
    <name type="synonym">Mertensiothuria leucospilota</name>
    <dbReference type="NCBI Taxonomy" id="206669"/>
    <lineage>
        <taxon>Eukaryota</taxon>
        <taxon>Metazoa</taxon>
        <taxon>Echinodermata</taxon>
        <taxon>Eleutherozoa</taxon>
        <taxon>Echinozoa</taxon>
        <taxon>Holothuroidea</taxon>
        <taxon>Aspidochirotacea</taxon>
        <taxon>Aspidochirotida</taxon>
        <taxon>Holothuriidae</taxon>
        <taxon>Holothuria</taxon>
    </lineage>
</organism>
<keyword evidence="1" id="KW-0812">Transmembrane</keyword>
<comment type="caution">
    <text evidence="2">The sequence shown here is derived from an EMBL/GenBank/DDBJ whole genome shotgun (WGS) entry which is preliminary data.</text>
</comment>
<dbReference type="AlphaFoldDB" id="A0A9Q1H737"/>
<reference evidence="2" key="1">
    <citation type="submission" date="2021-10" db="EMBL/GenBank/DDBJ databases">
        <title>Tropical sea cucumber genome reveals ecological adaptation and Cuvierian tubules defense mechanism.</title>
        <authorList>
            <person name="Chen T."/>
        </authorList>
    </citation>
    <scope>NUCLEOTIDE SEQUENCE</scope>
    <source>
        <strain evidence="2">Nanhai2018</strain>
        <tissue evidence="2">Muscle</tissue>
    </source>
</reference>
<keyword evidence="1" id="KW-0472">Membrane</keyword>
<evidence type="ECO:0000256" key="1">
    <source>
        <dbReference type="SAM" id="Phobius"/>
    </source>
</evidence>
<evidence type="ECO:0000313" key="3">
    <source>
        <dbReference type="Proteomes" id="UP001152320"/>
    </source>
</evidence>
<dbReference type="EMBL" id="JAIZAY010000010">
    <property type="protein sequence ID" value="KAJ8034830.1"/>
    <property type="molecule type" value="Genomic_DNA"/>
</dbReference>
<dbReference type="Proteomes" id="UP001152320">
    <property type="component" value="Chromosome 10"/>
</dbReference>
<keyword evidence="3" id="KW-1185">Reference proteome</keyword>